<keyword evidence="2" id="KW-1133">Transmembrane helix</keyword>
<feature type="compositionally biased region" description="Polar residues" evidence="1">
    <location>
        <begin position="92"/>
        <end position="106"/>
    </location>
</feature>
<dbReference type="EMBL" id="LCDD01000001">
    <property type="protein sequence ID" value="KKS47974.1"/>
    <property type="molecule type" value="Genomic_DNA"/>
</dbReference>
<reference evidence="3 4" key="1">
    <citation type="journal article" date="2015" name="Nature">
        <title>rRNA introns, odd ribosomes, and small enigmatic genomes across a large radiation of phyla.</title>
        <authorList>
            <person name="Brown C.T."/>
            <person name="Hug L.A."/>
            <person name="Thomas B.C."/>
            <person name="Sharon I."/>
            <person name="Castelle C.J."/>
            <person name="Singh A."/>
            <person name="Wilkins M.J."/>
            <person name="Williams K.H."/>
            <person name="Banfield J.F."/>
        </authorList>
    </citation>
    <scope>NUCLEOTIDE SEQUENCE [LARGE SCALE GENOMIC DNA]</scope>
</reference>
<sequence>MDVSYNQSRKKSFLVPLVLALIVLLLIAGSILAVSNRRKFLSPLPETPAYEIIFYTPTPEPLTPTSSPSATVKAEAKATVTSKPSPKATVTEAVSPTTALSLTPKP</sequence>
<feature type="transmembrane region" description="Helical" evidence="2">
    <location>
        <begin position="12"/>
        <end position="34"/>
    </location>
</feature>
<keyword evidence="2" id="KW-0812">Transmembrane</keyword>
<keyword evidence="2" id="KW-0472">Membrane</keyword>
<feature type="compositionally biased region" description="Low complexity" evidence="1">
    <location>
        <begin position="63"/>
        <end position="83"/>
    </location>
</feature>
<evidence type="ECO:0000313" key="4">
    <source>
        <dbReference type="Proteomes" id="UP000034320"/>
    </source>
</evidence>
<evidence type="ECO:0000313" key="3">
    <source>
        <dbReference type="EMBL" id="KKS47974.1"/>
    </source>
</evidence>
<gene>
    <name evidence="3" type="ORF">UV09_C0001G0006</name>
</gene>
<dbReference type="AlphaFoldDB" id="A0A0G0ZH15"/>
<accession>A0A0G0ZH15</accession>
<dbReference type="Proteomes" id="UP000034320">
    <property type="component" value="Unassembled WGS sequence"/>
</dbReference>
<evidence type="ECO:0000256" key="2">
    <source>
        <dbReference type="SAM" id="Phobius"/>
    </source>
</evidence>
<comment type="caution">
    <text evidence="3">The sequence shown here is derived from an EMBL/GenBank/DDBJ whole genome shotgun (WGS) entry which is preliminary data.</text>
</comment>
<protein>
    <submittedName>
        <fullName evidence="3">Uncharacterized protein</fullName>
    </submittedName>
</protein>
<proteinExistence type="predicted"/>
<organism evidence="3 4">
    <name type="scientific">Candidatus Gottesmanbacteria bacterium GW2011_GWA2_42_18</name>
    <dbReference type="NCBI Taxonomy" id="1618442"/>
    <lineage>
        <taxon>Bacteria</taxon>
        <taxon>Candidatus Gottesmaniibacteriota</taxon>
    </lineage>
</organism>
<name>A0A0G0ZH15_9BACT</name>
<evidence type="ECO:0000256" key="1">
    <source>
        <dbReference type="SAM" id="MobiDB-lite"/>
    </source>
</evidence>
<feature type="region of interest" description="Disordered" evidence="1">
    <location>
        <begin position="60"/>
        <end position="106"/>
    </location>
</feature>